<feature type="transmembrane region" description="Helical" evidence="1">
    <location>
        <begin position="30"/>
        <end position="54"/>
    </location>
</feature>
<dbReference type="EMBL" id="JACHWU010000001">
    <property type="protein sequence ID" value="MBB3050202.1"/>
    <property type="molecule type" value="Genomic_DNA"/>
</dbReference>
<comment type="caution">
    <text evidence="2">The sequence shown here is derived from an EMBL/GenBank/DDBJ whole genome shotgun (WGS) entry which is preliminary data.</text>
</comment>
<keyword evidence="3" id="KW-1185">Reference proteome</keyword>
<keyword evidence="1" id="KW-1133">Transmembrane helix</keyword>
<keyword evidence="1" id="KW-0812">Transmembrane</keyword>
<protein>
    <submittedName>
        <fullName evidence="2">Uncharacterized protein</fullName>
    </submittedName>
</protein>
<organism evidence="2 3">
    <name type="scientific">Prauserella isguenensis</name>
    <dbReference type="NCBI Taxonomy" id="1470180"/>
    <lineage>
        <taxon>Bacteria</taxon>
        <taxon>Bacillati</taxon>
        <taxon>Actinomycetota</taxon>
        <taxon>Actinomycetes</taxon>
        <taxon>Pseudonocardiales</taxon>
        <taxon>Pseudonocardiaceae</taxon>
        <taxon>Prauserella</taxon>
    </lineage>
</organism>
<keyword evidence="1" id="KW-0472">Membrane</keyword>
<evidence type="ECO:0000313" key="3">
    <source>
        <dbReference type="Proteomes" id="UP000550714"/>
    </source>
</evidence>
<gene>
    <name evidence="2" type="ORF">FHS23_001197</name>
</gene>
<dbReference type="AlphaFoldDB" id="A0A839RYG3"/>
<reference evidence="2 3" key="1">
    <citation type="submission" date="2020-08" db="EMBL/GenBank/DDBJ databases">
        <title>Genomic Encyclopedia of Type Strains, Phase III (KMG-III): the genomes of soil and plant-associated and newly described type strains.</title>
        <authorList>
            <person name="Whitman W."/>
        </authorList>
    </citation>
    <scope>NUCLEOTIDE SEQUENCE [LARGE SCALE GENOMIC DNA]</scope>
    <source>
        <strain evidence="2 3">CECT 8577</strain>
    </source>
</reference>
<proteinExistence type="predicted"/>
<accession>A0A839RYG3</accession>
<evidence type="ECO:0000256" key="1">
    <source>
        <dbReference type="SAM" id="Phobius"/>
    </source>
</evidence>
<dbReference type="Proteomes" id="UP000550714">
    <property type="component" value="Unassembled WGS sequence"/>
</dbReference>
<sequence>MWKRHLTDRRGRLTSFLGAATAGESSGRRLLPVVPVAAAVPLFGLAGVLVPGAAA</sequence>
<name>A0A839RYG3_9PSEU</name>
<evidence type="ECO:0000313" key="2">
    <source>
        <dbReference type="EMBL" id="MBB3050202.1"/>
    </source>
</evidence>